<dbReference type="SUPFAM" id="SSF55811">
    <property type="entry name" value="Nudix"/>
    <property type="match status" value="1"/>
</dbReference>
<dbReference type="Pfam" id="PF00293">
    <property type="entry name" value="NUDIX"/>
    <property type="match status" value="1"/>
</dbReference>
<gene>
    <name evidence="4" type="ORF">FJZ00_04115</name>
</gene>
<dbReference type="InterPro" id="IPR020084">
    <property type="entry name" value="NUDIX_hydrolase_CS"/>
</dbReference>
<dbReference type="PROSITE" id="PS00893">
    <property type="entry name" value="NUDIX_BOX"/>
    <property type="match status" value="1"/>
</dbReference>
<dbReference type="PANTHER" id="PTHR11839:SF18">
    <property type="entry name" value="NUDIX HYDROLASE DOMAIN-CONTAINING PROTEIN"/>
    <property type="match status" value="1"/>
</dbReference>
<comment type="caution">
    <text evidence="4">The sequence shown here is derived from an EMBL/GenBank/DDBJ whole genome shotgun (WGS) entry which is preliminary data.</text>
</comment>
<dbReference type="PANTHER" id="PTHR11839">
    <property type="entry name" value="UDP/ADP-SUGAR PYROPHOSPHATASE"/>
    <property type="match status" value="1"/>
</dbReference>
<dbReference type="GO" id="GO:0016787">
    <property type="term" value="F:hydrolase activity"/>
    <property type="evidence" value="ECO:0007669"/>
    <property type="project" value="UniProtKB-KW"/>
</dbReference>
<dbReference type="EMBL" id="VGJX01000179">
    <property type="protein sequence ID" value="MBM3274310.1"/>
    <property type="molecule type" value="Genomic_DNA"/>
</dbReference>
<reference evidence="4 5" key="1">
    <citation type="submission" date="2019-03" db="EMBL/GenBank/DDBJ databases">
        <title>Lake Tanganyika Metagenome-Assembled Genomes (MAGs).</title>
        <authorList>
            <person name="Tran P."/>
        </authorList>
    </citation>
    <scope>NUCLEOTIDE SEQUENCE [LARGE SCALE GENOMIC DNA]</scope>
    <source>
        <strain evidence="4">K_DeepCast_65m_m2_236</strain>
    </source>
</reference>
<sequence>MPTDEFQHLRERGLTQESVYRGDVVKVRVDTVALPNGEIFNREIVEHPGSVAIVALTPDEQLVMVRQFRYAIGRVTLELPAGTCAFGETPETTARRELREEVGCDAGNLQELGEFYVAPGYGTEVIRLFLATDLKDFGAVSPDSDEFLEPARLSLDEAMTMVRDGRIVDAKSIIGLFKLVDMRRGVA</sequence>
<dbReference type="InterPro" id="IPR015797">
    <property type="entry name" value="NUDIX_hydrolase-like_dom_sf"/>
</dbReference>
<dbReference type="FunFam" id="3.90.79.10:FF:000024">
    <property type="entry name" value="ADP-ribose pyrophosphatase"/>
    <property type="match status" value="1"/>
</dbReference>
<evidence type="ECO:0000313" key="4">
    <source>
        <dbReference type="EMBL" id="MBM3274310.1"/>
    </source>
</evidence>
<dbReference type="GO" id="GO:0006753">
    <property type="term" value="P:nucleoside phosphate metabolic process"/>
    <property type="evidence" value="ECO:0007669"/>
    <property type="project" value="TreeGrafter"/>
</dbReference>
<comment type="cofactor">
    <cofactor evidence="1">
        <name>Mg(2+)</name>
        <dbReference type="ChEBI" id="CHEBI:18420"/>
    </cofactor>
</comment>
<organism evidence="4 5">
    <name type="scientific">Candidatus Tanganyikabacteria bacterium</name>
    <dbReference type="NCBI Taxonomy" id="2961651"/>
    <lineage>
        <taxon>Bacteria</taxon>
        <taxon>Bacillati</taxon>
        <taxon>Candidatus Sericytochromatia</taxon>
        <taxon>Candidatus Tanganyikabacteria</taxon>
    </lineage>
</organism>
<dbReference type="PROSITE" id="PS51462">
    <property type="entry name" value="NUDIX"/>
    <property type="match status" value="1"/>
</dbReference>
<evidence type="ECO:0000313" key="5">
    <source>
        <dbReference type="Proteomes" id="UP000703893"/>
    </source>
</evidence>
<protein>
    <submittedName>
        <fullName evidence="4">NUDIX hydrolase</fullName>
    </submittedName>
</protein>
<dbReference type="Proteomes" id="UP000703893">
    <property type="component" value="Unassembled WGS sequence"/>
</dbReference>
<dbReference type="CDD" id="cd03424">
    <property type="entry name" value="NUDIX_ADPRase_Nudt5_UGPPase_Nudt14"/>
    <property type="match status" value="1"/>
</dbReference>
<keyword evidence="2 4" id="KW-0378">Hydrolase</keyword>
<name>A0A938BMS4_9BACT</name>
<feature type="domain" description="Nudix hydrolase" evidence="3">
    <location>
        <begin position="45"/>
        <end position="175"/>
    </location>
</feature>
<evidence type="ECO:0000256" key="1">
    <source>
        <dbReference type="ARBA" id="ARBA00001946"/>
    </source>
</evidence>
<dbReference type="GO" id="GO:0019693">
    <property type="term" value="P:ribose phosphate metabolic process"/>
    <property type="evidence" value="ECO:0007669"/>
    <property type="project" value="TreeGrafter"/>
</dbReference>
<proteinExistence type="predicted"/>
<evidence type="ECO:0000256" key="2">
    <source>
        <dbReference type="ARBA" id="ARBA00022801"/>
    </source>
</evidence>
<accession>A0A938BMS4</accession>
<dbReference type="InterPro" id="IPR000086">
    <property type="entry name" value="NUDIX_hydrolase_dom"/>
</dbReference>
<dbReference type="Gene3D" id="3.90.79.10">
    <property type="entry name" value="Nucleoside Triphosphate Pyrophosphohydrolase"/>
    <property type="match status" value="1"/>
</dbReference>
<dbReference type="AlphaFoldDB" id="A0A938BMS4"/>
<evidence type="ECO:0000259" key="3">
    <source>
        <dbReference type="PROSITE" id="PS51462"/>
    </source>
</evidence>